<sequence length="365" mass="39619">MQYGGADGEDDGALLRTAYREAEKKYQLFRERKVKMKHGKPKPGKLVIRPIDTSDVLDLHLGPKAPLPPEVFRHHVPNYDGPVYTFERHPALPAPQQFELIAAALMDYPEPPAHTNHDLQYGPLTGLWRAARQGLRLNWGRKDDPHGGPPASTLLHKLRWATLGPQFDWTQRQYDFESVYRRLPPSLEALAKQLAAVVDGLEGAGLRVLPAAAACGGYRPDAAIVNYYQQGDVLGGHLDDVERDMAQPIVSVSLGCPAIFLMGGRTKHVAPSALLLRGGDVLVLAGDARTCYHGVPRILEANYPRVNVGGCGGDDGDGGGCCNGSGGFRAQEGCWDGQGGTFDGVDFIQGYIRSARINISIRAVT</sequence>
<evidence type="ECO:0000256" key="3">
    <source>
        <dbReference type="ARBA" id="ARBA00022964"/>
    </source>
</evidence>
<dbReference type="InterPro" id="IPR037151">
    <property type="entry name" value="AlkB-like_sf"/>
</dbReference>
<dbReference type="InterPro" id="IPR027450">
    <property type="entry name" value="AlkB-like"/>
</dbReference>
<feature type="binding site" evidence="6">
    <location>
        <position position="293"/>
    </location>
    <ligand>
        <name>Fe cation</name>
        <dbReference type="ChEBI" id="CHEBI:24875"/>
        <note>catalytic</note>
    </ligand>
</feature>
<dbReference type="GO" id="GO:0008198">
    <property type="term" value="F:ferrous iron binding"/>
    <property type="evidence" value="ECO:0007669"/>
    <property type="project" value="TreeGrafter"/>
</dbReference>
<dbReference type="Pfam" id="PF13532">
    <property type="entry name" value="2OG-FeII_Oxy_2"/>
    <property type="match status" value="1"/>
</dbReference>
<protein>
    <recommendedName>
        <fullName evidence="7">Fe2OG dioxygenase domain-containing protein</fullName>
    </recommendedName>
</protein>
<dbReference type="PROSITE" id="PS51471">
    <property type="entry name" value="FE2OG_OXY"/>
    <property type="match status" value="1"/>
</dbReference>
<keyword evidence="4" id="KW-0560">Oxidoreductase</keyword>
<dbReference type="PANTHER" id="PTHR16557">
    <property type="entry name" value="ALKYLATED DNA REPAIR PROTEIN ALKB-RELATED"/>
    <property type="match status" value="1"/>
</dbReference>
<keyword evidence="9" id="KW-1185">Reference proteome</keyword>
<dbReference type="GO" id="GO:0035513">
    <property type="term" value="P:oxidative RNA demethylation"/>
    <property type="evidence" value="ECO:0007669"/>
    <property type="project" value="TreeGrafter"/>
</dbReference>
<evidence type="ECO:0000259" key="7">
    <source>
        <dbReference type="PROSITE" id="PS51471"/>
    </source>
</evidence>
<dbReference type="InParanoid" id="D8TIJ4"/>
<keyword evidence="3" id="KW-0223">Dioxygenase</keyword>
<feature type="binding site" evidence="6">
    <location>
        <position position="239"/>
    </location>
    <ligand>
        <name>Fe cation</name>
        <dbReference type="ChEBI" id="CHEBI:24875"/>
        <note>catalytic</note>
    </ligand>
</feature>
<name>D8TIJ4_VOLCA</name>
<gene>
    <name evidence="8" type="ORF">VOLCADRAFT_115825</name>
</gene>
<dbReference type="GO" id="GO:0005737">
    <property type="term" value="C:cytoplasm"/>
    <property type="evidence" value="ECO:0007669"/>
    <property type="project" value="TreeGrafter"/>
</dbReference>
<evidence type="ECO:0000313" key="9">
    <source>
        <dbReference type="Proteomes" id="UP000001058"/>
    </source>
</evidence>
<keyword evidence="5 6" id="KW-0408">Iron</keyword>
<dbReference type="Gene3D" id="2.60.120.590">
    <property type="entry name" value="Alpha-ketoglutarate-dependent dioxygenase AlkB-like"/>
    <property type="match status" value="1"/>
</dbReference>
<evidence type="ECO:0000256" key="4">
    <source>
        <dbReference type="ARBA" id="ARBA00023002"/>
    </source>
</evidence>
<dbReference type="OrthoDB" id="6614653at2759"/>
<dbReference type="SUPFAM" id="SSF51197">
    <property type="entry name" value="Clavaminate synthase-like"/>
    <property type="match status" value="1"/>
</dbReference>
<dbReference type="STRING" id="3068.D8TIJ4"/>
<dbReference type="Proteomes" id="UP000001058">
    <property type="component" value="Unassembled WGS sequence"/>
</dbReference>
<evidence type="ECO:0000313" key="8">
    <source>
        <dbReference type="EMBL" id="EFJ53252.1"/>
    </source>
</evidence>
<keyword evidence="2 6" id="KW-0479">Metal-binding</keyword>
<reference evidence="8 9" key="1">
    <citation type="journal article" date="2010" name="Science">
        <title>Genomic analysis of organismal complexity in the multicellular green alga Volvox carteri.</title>
        <authorList>
            <person name="Prochnik S.E."/>
            <person name="Umen J."/>
            <person name="Nedelcu A.M."/>
            <person name="Hallmann A."/>
            <person name="Miller S.M."/>
            <person name="Nishii I."/>
            <person name="Ferris P."/>
            <person name="Kuo A."/>
            <person name="Mitros T."/>
            <person name="Fritz-Laylin L.K."/>
            <person name="Hellsten U."/>
            <person name="Chapman J."/>
            <person name="Simakov O."/>
            <person name="Rensing S.A."/>
            <person name="Terry A."/>
            <person name="Pangilinan J."/>
            <person name="Kapitonov V."/>
            <person name="Jurka J."/>
            <person name="Salamov A."/>
            <person name="Shapiro H."/>
            <person name="Schmutz J."/>
            <person name="Grimwood J."/>
            <person name="Lindquist E."/>
            <person name="Lucas S."/>
            <person name="Grigoriev I.V."/>
            <person name="Schmitt R."/>
            <person name="Kirk D."/>
            <person name="Rokhsar D.S."/>
        </authorList>
    </citation>
    <scope>NUCLEOTIDE SEQUENCE [LARGE SCALE GENOMIC DNA]</scope>
    <source>
        <strain evidence="9">f. Nagariensis / Eve</strain>
    </source>
</reference>
<organism evidence="9">
    <name type="scientific">Volvox carteri f. nagariensis</name>
    <dbReference type="NCBI Taxonomy" id="3068"/>
    <lineage>
        <taxon>Eukaryota</taxon>
        <taxon>Viridiplantae</taxon>
        <taxon>Chlorophyta</taxon>
        <taxon>core chlorophytes</taxon>
        <taxon>Chlorophyceae</taxon>
        <taxon>CS clade</taxon>
        <taxon>Chlamydomonadales</taxon>
        <taxon>Volvocaceae</taxon>
        <taxon>Volvox</taxon>
    </lineage>
</organism>
<evidence type="ECO:0000256" key="6">
    <source>
        <dbReference type="PIRSR" id="PIRSR604574-2"/>
    </source>
</evidence>
<comment type="similarity">
    <text evidence="1">Belongs to the alkB family.</text>
</comment>
<feature type="domain" description="Fe2OG dioxygenase" evidence="7">
    <location>
        <begin position="219"/>
        <end position="316"/>
    </location>
</feature>
<dbReference type="RefSeq" id="XP_002946257.1">
    <property type="nucleotide sequence ID" value="XM_002946211.1"/>
</dbReference>
<dbReference type="PANTHER" id="PTHR16557:SF11">
    <property type="entry name" value="ALPHA-KETOGLUTARATE-DEPENDENT DIOXYGENASE ALKB"/>
    <property type="match status" value="1"/>
</dbReference>
<dbReference type="GeneID" id="9622019"/>
<dbReference type="InterPro" id="IPR005123">
    <property type="entry name" value="Oxoglu/Fe-dep_dioxygenase_dom"/>
</dbReference>
<evidence type="ECO:0000256" key="1">
    <source>
        <dbReference type="ARBA" id="ARBA00007879"/>
    </source>
</evidence>
<evidence type="ECO:0000256" key="5">
    <source>
        <dbReference type="ARBA" id="ARBA00023004"/>
    </source>
</evidence>
<feature type="binding site" evidence="6">
    <location>
        <position position="237"/>
    </location>
    <ligand>
        <name>Fe cation</name>
        <dbReference type="ChEBI" id="CHEBI:24875"/>
        <note>catalytic</note>
    </ligand>
</feature>
<dbReference type="GO" id="GO:0035515">
    <property type="term" value="F:oxidative RNA demethylase activity"/>
    <property type="evidence" value="ECO:0007669"/>
    <property type="project" value="TreeGrafter"/>
</dbReference>
<dbReference type="KEGG" id="vcn:VOLCADRAFT_115825"/>
<dbReference type="EMBL" id="GL378323">
    <property type="protein sequence ID" value="EFJ53252.1"/>
    <property type="molecule type" value="Genomic_DNA"/>
</dbReference>
<proteinExistence type="inferred from homology"/>
<comment type="cofactor">
    <cofactor evidence="6">
        <name>Fe(2+)</name>
        <dbReference type="ChEBI" id="CHEBI:29033"/>
    </cofactor>
    <text evidence="6">Binds 1 Fe(2+) ion per subunit.</text>
</comment>
<dbReference type="eggNOG" id="KOG2731">
    <property type="taxonomic scope" value="Eukaryota"/>
</dbReference>
<dbReference type="AlphaFoldDB" id="D8TIJ4"/>
<dbReference type="FunCoup" id="D8TIJ4">
    <property type="interactions" value="1693"/>
</dbReference>
<accession>D8TIJ4</accession>
<dbReference type="InterPro" id="IPR004574">
    <property type="entry name" value="Alkb"/>
</dbReference>
<dbReference type="GO" id="GO:0035516">
    <property type="term" value="F:broad specificity oxidative DNA demethylase activity"/>
    <property type="evidence" value="ECO:0007669"/>
    <property type="project" value="TreeGrafter"/>
</dbReference>
<evidence type="ECO:0000256" key="2">
    <source>
        <dbReference type="ARBA" id="ARBA00022723"/>
    </source>
</evidence>